<accession>A0A4C1T0V3</accession>
<proteinExistence type="predicted"/>
<feature type="region of interest" description="Disordered" evidence="1">
    <location>
        <begin position="28"/>
        <end position="66"/>
    </location>
</feature>
<comment type="caution">
    <text evidence="2">The sequence shown here is derived from an EMBL/GenBank/DDBJ whole genome shotgun (WGS) entry which is preliminary data.</text>
</comment>
<organism evidence="2 3">
    <name type="scientific">Eumeta variegata</name>
    <name type="common">Bagworm moth</name>
    <name type="synonym">Eumeta japonica</name>
    <dbReference type="NCBI Taxonomy" id="151549"/>
    <lineage>
        <taxon>Eukaryota</taxon>
        <taxon>Metazoa</taxon>
        <taxon>Ecdysozoa</taxon>
        <taxon>Arthropoda</taxon>
        <taxon>Hexapoda</taxon>
        <taxon>Insecta</taxon>
        <taxon>Pterygota</taxon>
        <taxon>Neoptera</taxon>
        <taxon>Endopterygota</taxon>
        <taxon>Lepidoptera</taxon>
        <taxon>Glossata</taxon>
        <taxon>Ditrysia</taxon>
        <taxon>Tineoidea</taxon>
        <taxon>Psychidae</taxon>
        <taxon>Oiketicinae</taxon>
        <taxon>Eumeta</taxon>
    </lineage>
</organism>
<dbReference type="EMBL" id="BGZK01000029">
    <property type="protein sequence ID" value="GBP08153.1"/>
    <property type="molecule type" value="Genomic_DNA"/>
</dbReference>
<name>A0A4C1T0V3_EUMVA</name>
<sequence>MNLYIVATSLDKRIYVSKKGHTANYLACPRAPKRAPPPEKAATRRAPARAVSSTLSNAPPASKNNQTFANDLSQLMSITNSRFSRKFRTAANPTEKLLCLIEHYSLVEAIKNNKF</sequence>
<gene>
    <name evidence="2" type="ORF">EVAR_2939_1</name>
</gene>
<evidence type="ECO:0000313" key="3">
    <source>
        <dbReference type="Proteomes" id="UP000299102"/>
    </source>
</evidence>
<dbReference type="Proteomes" id="UP000299102">
    <property type="component" value="Unassembled WGS sequence"/>
</dbReference>
<evidence type="ECO:0000313" key="2">
    <source>
        <dbReference type="EMBL" id="GBP08153.1"/>
    </source>
</evidence>
<feature type="compositionally biased region" description="Polar residues" evidence="1">
    <location>
        <begin position="51"/>
        <end position="66"/>
    </location>
</feature>
<dbReference type="OrthoDB" id="7512074at2759"/>
<protein>
    <submittedName>
        <fullName evidence="2">Uncharacterized protein</fullName>
    </submittedName>
</protein>
<evidence type="ECO:0000256" key="1">
    <source>
        <dbReference type="SAM" id="MobiDB-lite"/>
    </source>
</evidence>
<reference evidence="2 3" key="1">
    <citation type="journal article" date="2019" name="Commun. Biol.">
        <title>The bagworm genome reveals a unique fibroin gene that provides high tensile strength.</title>
        <authorList>
            <person name="Kono N."/>
            <person name="Nakamura H."/>
            <person name="Ohtoshi R."/>
            <person name="Tomita M."/>
            <person name="Numata K."/>
            <person name="Arakawa K."/>
        </authorList>
    </citation>
    <scope>NUCLEOTIDE SEQUENCE [LARGE SCALE GENOMIC DNA]</scope>
</reference>
<keyword evidence="3" id="KW-1185">Reference proteome</keyword>
<dbReference type="AlphaFoldDB" id="A0A4C1T0V3"/>